<proteinExistence type="inferred from homology"/>
<comment type="similarity">
    <text evidence="3 10">Belongs to the glycosyltransferase 22 family.</text>
</comment>
<gene>
    <name evidence="11" type="ORF">BGHDH14_bgh00582</name>
</gene>
<feature type="transmembrane region" description="Helical" evidence="10">
    <location>
        <begin position="193"/>
        <end position="216"/>
    </location>
</feature>
<evidence type="ECO:0000256" key="4">
    <source>
        <dbReference type="ARBA" id="ARBA00022676"/>
    </source>
</evidence>
<dbReference type="STRING" id="546991.N1J4R3"/>
<evidence type="ECO:0000313" key="12">
    <source>
        <dbReference type="Proteomes" id="UP000015441"/>
    </source>
</evidence>
<evidence type="ECO:0000256" key="8">
    <source>
        <dbReference type="ARBA" id="ARBA00022989"/>
    </source>
</evidence>
<dbReference type="GO" id="GO:0000026">
    <property type="term" value="F:alpha-1,2-mannosyltransferase activity"/>
    <property type="evidence" value="ECO:0007669"/>
    <property type="project" value="TreeGrafter"/>
</dbReference>
<comment type="caution">
    <text evidence="11">The sequence shown here is derived from an EMBL/GenBank/DDBJ whole genome shotgun (WGS) entry which is preliminary data.</text>
</comment>
<protein>
    <recommendedName>
        <fullName evidence="10">Mannosyltransferase</fullName>
        <ecNumber evidence="10">2.4.1.-</ecNumber>
    </recommendedName>
</protein>
<keyword evidence="6 10" id="KW-0812">Transmembrane</keyword>
<dbReference type="InterPro" id="IPR005599">
    <property type="entry name" value="GPI_mannosylTrfase"/>
</dbReference>
<keyword evidence="9 10" id="KW-0472">Membrane</keyword>
<evidence type="ECO:0000256" key="6">
    <source>
        <dbReference type="ARBA" id="ARBA00022692"/>
    </source>
</evidence>
<feature type="transmembrane region" description="Helical" evidence="10">
    <location>
        <begin position="358"/>
        <end position="378"/>
    </location>
</feature>
<dbReference type="HOGENOM" id="CLU_018152_0_0_1"/>
<dbReference type="Pfam" id="PF03901">
    <property type="entry name" value="Glyco_transf_22"/>
    <property type="match status" value="1"/>
</dbReference>
<dbReference type="EMBL" id="CAUH01000218">
    <property type="protein sequence ID" value="CCU74330.1"/>
    <property type="molecule type" value="Genomic_DNA"/>
</dbReference>
<dbReference type="FunCoup" id="N1J4R3">
    <property type="interactions" value="897"/>
</dbReference>
<dbReference type="PANTHER" id="PTHR22760">
    <property type="entry name" value="GLYCOSYLTRANSFERASE"/>
    <property type="match status" value="1"/>
</dbReference>
<dbReference type="GO" id="GO:0006487">
    <property type="term" value="P:protein N-linked glycosylation"/>
    <property type="evidence" value="ECO:0007669"/>
    <property type="project" value="TreeGrafter"/>
</dbReference>
<dbReference type="UniPathway" id="UPA00378"/>
<evidence type="ECO:0000256" key="7">
    <source>
        <dbReference type="ARBA" id="ARBA00022824"/>
    </source>
</evidence>
<feature type="transmembrane region" description="Helical" evidence="10">
    <location>
        <begin position="301"/>
        <end position="322"/>
    </location>
</feature>
<dbReference type="Proteomes" id="UP000015441">
    <property type="component" value="Unassembled WGS sequence"/>
</dbReference>
<dbReference type="PANTHER" id="PTHR22760:SF2">
    <property type="entry name" value="ALPHA-1,2-MANNOSYLTRANSFERASE ALG9"/>
    <property type="match status" value="1"/>
</dbReference>
<keyword evidence="7 10" id="KW-0256">Endoplasmic reticulum</keyword>
<evidence type="ECO:0000256" key="3">
    <source>
        <dbReference type="ARBA" id="ARBA00007063"/>
    </source>
</evidence>
<feature type="transmembrane region" description="Helical" evidence="10">
    <location>
        <begin position="399"/>
        <end position="421"/>
    </location>
</feature>
<keyword evidence="4 10" id="KW-0328">Glycosyltransferase</keyword>
<sequence length="612" mass="69871">MVIHDCCLRVLIRSLGLRKRYVNSQCVHQKAPGSFYYFLIANVLAALSAPIQDCDEVFNYWEPTHYLSHGYGLQTWEYSPTYAIRSWLYVLAHAMIGNFASLLPGSSKVTEFYFIRCILALICTFSQTKLHQSITKHLNSRIAFFFMISMISSPGMYHSSASFLPSSFAMYMNMFGLASFLNRRIDSKLFRGIIWFSIGSVLGWPFSMALCVPLIARDTVIILTSQKIDIAGIIRNLLREVSMSIIVLLAEVFVSSLLYKRFVIVPLNIVVYNIFAGPGRGPEIYGVEPWHFYIRNLLLNFNIWFILASISIPLSLIQQLWIRKERLNASSLQSMLFMTPFYMWLVIFSSQGHKEERFIYPAYPYLSINAAVSVHTLLSILGSYNPQKYTQKPSGRIKLVFIVILLIGSVNIGLMRIYGIYTAYSAPLNIYDSLSFVGAQGDTICFGKDWYRFSSSYHLPNNMSAKFIKSEFNGLLPGEFSKTHATGGWRSGTWSVPSGMNDQNLEDVGKYVKIHACSFLVDTYYPTSIPSILEPHYLLDRDKWSEISCANFLDSSETSLLGRTLWLPNSPHFIPEQLQNLWNRWVARKWARHCLLKNNHVISDKPARSSNS</sequence>
<name>N1J4R3_BLUG1</name>
<dbReference type="AlphaFoldDB" id="N1J4R3"/>
<evidence type="ECO:0000256" key="1">
    <source>
        <dbReference type="ARBA" id="ARBA00004477"/>
    </source>
</evidence>
<evidence type="ECO:0000256" key="9">
    <source>
        <dbReference type="ARBA" id="ARBA00023136"/>
    </source>
</evidence>
<reference evidence="11 12" key="1">
    <citation type="journal article" date="2010" name="Science">
        <title>Genome expansion and gene loss in powdery mildew fungi reveal tradeoffs in extreme parasitism.</title>
        <authorList>
            <person name="Spanu P.D."/>
            <person name="Abbott J.C."/>
            <person name="Amselem J."/>
            <person name="Burgis T.A."/>
            <person name="Soanes D.M."/>
            <person name="Stueber K."/>
            <person name="Ver Loren van Themaat E."/>
            <person name="Brown J.K.M."/>
            <person name="Butcher S.A."/>
            <person name="Gurr S.J."/>
            <person name="Lebrun M.-H."/>
            <person name="Ridout C.J."/>
            <person name="Schulze-Lefert P."/>
            <person name="Talbot N.J."/>
            <person name="Ahmadinejad N."/>
            <person name="Ametz C."/>
            <person name="Barton G.R."/>
            <person name="Benjdia M."/>
            <person name="Bidzinski P."/>
            <person name="Bindschedler L.V."/>
            <person name="Both M."/>
            <person name="Brewer M.T."/>
            <person name="Cadle-Davidson L."/>
            <person name="Cadle-Davidson M.M."/>
            <person name="Collemare J."/>
            <person name="Cramer R."/>
            <person name="Frenkel O."/>
            <person name="Godfrey D."/>
            <person name="Harriman J."/>
            <person name="Hoede C."/>
            <person name="King B.C."/>
            <person name="Klages S."/>
            <person name="Kleemann J."/>
            <person name="Knoll D."/>
            <person name="Koti P.S."/>
            <person name="Kreplak J."/>
            <person name="Lopez-Ruiz F.J."/>
            <person name="Lu X."/>
            <person name="Maekawa T."/>
            <person name="Mahanil S."/>
            <person name="Micali C."/>
            <person name="Milgroom M.G."/>
            <person name="Montana G."/>
            <person name="Noir S."/>
            <person name="O'Connell R.J."/>
            <person name="Oberhaensli S."/>
            <person name="Parlange F."/>
            <person name="Pedersen C."/>
            <person name="Quesneville H."/>
            <person name="Reinhardt R."/>
            <person name="Rott M."/>
            <person name="Sacristan S."/>
            <person name="Schmidt S.M."/>
            <person name="Schoen M."/>
            <person name="Skamnioti P."/>
            <person name="Sommer H."/>
            <person name="Stephens A."/>
            <person name="Takahara H."/>
            <person name="Thordal-Christensen H."/>
            <person name="Vigouroux M."/>
            <person name="Wessling R."/>
            <person name="Wicker T."/>
            <person name="Panstruga R."/>
        </authorList>
    </citation>
    <scope>NUCLEOTIDE SEQUENCE [LARGE SCALE GENOMIC DNA]</scope>
    <source>
        <strain evidence="11">DH14</strain>
    </source>
</reference>
<feature type="transmembrane region" description="Helical" evidence="10">
    <location>
        <begin position="334"/>
        <end position="352"/>
    </location>
</feature>
<comment type="subcellular location">
    <subcellularLocation>
        <location evidence="1 10">Endoplasmic reticulum membrane</location>
        <topology evidence="1 10">Multi-pass membrane protein</topology>
    </subcellularLocation>
</comment>
<keyword evidence="8 10" id="KW-1133">Transmembrane helix</keyword>
<dbReference type="InParanoid" id="N1J4R3"/>
<feature type="transmembrane region" description="Helical" evidence="10">
    <location>
        <begin position="138"/>
        <end position="157"/>
    </location>
</feature>
<dbReference type="GO" id="GO:0005789">
    <property type="term" value="C:endoplasmic reticulum membrane"/>
    <property type="evidence" value="ECO:0007669"/>
    <property type="project" value="UniProtKB-SubCell"/>
</dbReference>
<evidence type="ECO:0000256" key="5">
    <source>
        <dbReference type="ARBA" id="ARBA00022679"/>
    </source>
</evidence>
<feature type="transmembrane region" description="Helical" evidence="10">
    <location>
        <begin position="236"/>
        <end position="255"/>
    </location>
</feature>
<dbReference type="OrthoDB" id="497541at2759"/>
<evidence type="ECO:0000313" key="11">
    <source>
        <dbReference type="EMBL" id="CCU74330.1"/>
    </source>
</evidence>
<evidence type="ECO:0000256" key="2">
    <source>
        <dbReference type="ARBA" id="ARBA00004922"/>
    </source>
</evidence>
<keyword evidence="12" id="KW-1185">Reference proteome</keyword>
<dbReference type="eggNOG" id="KOG2515">
    <property type="taxonomic scope" value="Eukaryota"/>
</dbReference>
<evidence type="ECO:0000256" key="10">
    <source>
        <dbReference type="RuleBase" id="RU363075"/>
    </source>
</evidence>
<comment type="pathway">
    <text evidence="2">Protein modification; protein glycosylation.</text>
</comment>
<dbReference type="EC" id="2.4.1.-" evidence="10"/>
<accession>N1J4R3</accession>
<keyword evidence="5 11" id="KW-0808">Transferase</keyword>
<organism evidence="11 12">
    <name type="scientific">Blumeria graminis f. sp. hordei (strain DH14)</name>
    <name type="common">Barley powdery mildew</name>
    <name type="synonym">Oidium monilioides f. sp. hordei</name>
    <dbReference type="NCBI Taxonomy" id="546991"/>
    <lineage>
        <taxon>Eukaryota</taxon>
        <taxon>Fungi</taxon>
        <taxon>Dikarya</taxon>
        <taxon>Ascomycota</taxon>
        <taxon>Pezizomycotina</taxon>
        <taxon>Leotiomycetes</taxon>
        <taxon>Erysiphales</taxon>
        <taxon>Erysiphaceae</taxon>
        <taxon>Blumeria</taxon>
        <taxon>Blumeria hordei</taxon>
    </lineage>
</organism>